<evidence type="ECO:0000313" key="4">
    <source>
        <dbReference type="EMBL" id="MDR7279314.1"/>
    </source>
</evidence>
<proteinExistence type="predicted"/>
<gene>
    <name evidence="4" type="ORF">J2S41_006092</name>
</gene>
<protein>
    <submittedName>
        <fullName evidence="4">Cell division protein FtsB</fullName>
    </submittedName>
</protein>
<feature type="compositionally biased region" description="Basic and acidic residues" evidence="2">
    <location>
        <begin position="43"/>
        <end position="52"/>
    </location>
</feature>
<keyword evidence="3" id="KW-0812">Transmembrane</keyword>
<feature type="transmembrane region" description="Helical" evidence="3">
    <location>
        <begin position="83"/>
        <end position="103"/>
    </location>
</feature>
<dbReference type="Pfam" id="PF04977">
    <property type="entry name" value="DivIC"/>
    <property type="match status" value="1"/>
</dbReference>
<feature type="compositionally biased region" description="Low complexity" evidence="2">
    <location>
        <begin position="53"/>
        <end position="79"/>
    </location>
</feature>
<evidence type="ECO:0000256" key="1">
    <source>
        <dbReference type="SAM" id="Coils"/>
    </source>
</evidence>
<keyword evidence="4" id="KW-0131">Cell cycle</keyword>
<keyword evidence="4" id="KW-0132">Cell division</keyword>
<dbReference type="AlphaFoldDB" id="A0AAE4CDR0"/>
<dbReference type="Proteomes" id="UP001183643">
    <property type="component" value="Unassembled WGS sequence"/>
</dbReference>
<dbReference type="InterPro" id="IPR007060">
    <property type="entry name" value="FtsL/DivIC"/>
</dbReference>
<dbReference type="GO" id="GO:0051301">
    <property type="term" value="P:cell division"/>
    <property type="evidence" value="ECO:0007669"/>
    <property type="project" value="UniProtKB-KW"/>
</dbReference>
<feature type="coiled-coil region" evidence="1">
    <location>
        <begin position="115"/>
        <end position="142"/>
    </location>
</feature>
<reference evidence="4" key="1">
    <citation type="submission" date="2023-07" db="EMBL/GenBank/DDBJ databases">
        <title>Sequencing the genomes of 1000 actinobacteria strains.</title>
        <authorList>
            <person name="Klenk H.-P."/>
        </authorList>
    </citation>
    <scope>NUCLEOTIDE SEQUENCE</scope>
    <source>
        <strain evidence="4">DSM 44707</strain>
    </source>
</reference>
<feature type="compositionally biased region" description="Low complexity" evidence="2">
    <location>
        <begin position="24"/>
        <end position="37"/>
    </location>
</feature>
<organism evidence="4 5">
    <name type="scientific">Catenuloplanes atrovinosus</name>
    <dbReference type="NCBI Taxonomy" id="137266"/>
    <lineage>
        <taxon>Bacteria</taxon>
        <taxon>Bacillati</taxon>
        <taxon>Actinomycetota</taxon>
        <taxon>Actinomycetes</taxon>
        <taxon>Micromonosporales</taxon>
        <taxon>Micromonosporaceae</taxon>
        <taxon>Catenuloplanes</taxon>
    </lineage>
</organism>
<feature type="compositionally biased region" description="Gly residues" evidence="2">
    <location>
        <begin position="8"/>
        <end position="18"/>
    </location>
</feature>
<name>A0AAE4CDR0_9ACTN</name>
<sequence>MTQRRSPGGQGPARGGHGTRPTRRAGSPARSARGARTAIRDASIVREPRLTEAGRSASRPAAARRAAAAGAAKRTTATPPRRYTGRAAVLVVVLIALALAYTYPVRLYLSQEADIAAMEASQAEQRERIQQLTELVDKWQDDEYVRTQVRNRFYYAHPDETLLIVMNQDADAPQGVGGIPATGPSGAPGKWYDTLWSSIQEANK</sequence>
<evidence type="ECO:0000313" key="5">
    <source>
        <dbReference type="Proteomes" id="UP001183643"/>
    </source>
</evidence>
<keyword evidence="3" id="KW-0472">Membrane</keyword>
<keyword evidence="5" id="KW-1185">Reference proteome</keyword>
<accession>A0AAE4CDR0</accession>
<comment type="caution">
    <text evidence="4">The sequence shown here is derived from an EMBL/GenBank/DDBJ whole genome shotgun (WGS) entry which is preliminary data.</text>
</comment>
<dbReference type="EMBL" id="JAVDYB010000001">
    <property type="protein sequence ID" value="MDR7279314.1"/>
    <property type="molecule type" value="Genomic_DNA"/>
</dbReference>
<evidence type="ECO:0000256" key="2">
    <source>
        <dbReference type="SAM" id="MobiDB-lite"/>
    </source>
</evidence>
<feature type="region of interest" description="Disordered" evidence="2">
    <location>
        <begin position="1"/>
        <end position="79"/>
    </location>
</feature>
<evidence type="ECO:0000256" key="3">
    <source>
        <dbReference type="SAM" id="Phobius"/>
    </source>
</evidence>
<keyword evidence="1" id="KW-0175">Coiled coil</keyword>
<dbReference type="RefSeq" id="WP_310372794.1">
    <property type="nucleotide sequence ID" value="NZ_JAVDYB010000001.1"/>
</dbReference>
<keyword evidence="3" id="KW-1133">Transmembrane helix</keyword>